<name>A0ABW2G5Z9_9ACTN</name>
<dbReference type="InterPro" id="IPR016032">
    <property type="entry name" value="Sig_transdc_resp-reg_C-effctor"/>
</dbReference>
<evidence type="ECO:0000256" key="1">
    <source>
        <dbReference type="ARBA" id="ARBA00022741"/>
    </source>
</evidence>
<dbReference type="SMART" id="SM00421">
    <property type="entry name" value="HTH_LUXR"/>
    <property type="match status" value="1"/>
</dbReference>
<dbReference type="Pfam" id="PF00196">
    <property type="entry name" value="GerE"/>
    <property type="match status" value="1"/>
</dbReference>
<dbReference type="InterPro" id="IPR041664">
    <property type="entry name" value="AAA_16"/>
</dbReference>
<keyword evidence="5" id="KW-1185">Reference proteome</keyword>
<dbReference type="EMBL" id="JBHTAJ010000082">
    <property type="protein sequence ID" value="MFC7183928.1"/>
    <property type="molecule type" value="Genomic_DNA"/>
</dbReference>
<reference evidence="5" key="1">
    <citation type="journal article" date="2019" name="Int. J. Syst. Evol. Microbiol.">
        <title>The Global Catalogue of Microorganisms (GCM) 10K type strain sequencing project: providing services to taxonomists for standard genome sequencing and annotation.</title>
        <authorList>
            <consortium name="The Broad Institute Genomics Platform"/>
            <consortium name="The Broad Institute Genome Sequencing Center for Infectious Disease"/>
            <person name="Wu L."/>
            <person name="Ma J."/>
        </authorList>
    </citation>
    <scope>NUCLEOTIDE SEQUENCE [LARGE SCALE GENOMIC DNA]</scope>
    <source>
        <strain evidence="5">CGMCC 1.12859</strain>
    </source>
</reference>
<dbReference type="Gene3D" id="1.10.10.10">
    <property type="entry name" value="Winged helix-like DNA-binding domain superfamily/Winged helix DNA-binding domain"/>
    <property type="match status" value="1"/>
</dbReference>
<sequence length="954" mass="101190">MPGARAARPGSDRRTGFALVGRGTELRSLLTALRDGPAVAFVEGEAGIGKSRLLREAEDRIRADGTPVLRGVCHPLREPLPLGPAVDALRDGWSYFGPEARFGPATAVLAAYLPELADRLPTTAPDPGDGSRGQLLMRAVHQVLGALGPAVLMMEDVHWADDATQDLLLLLARNPPGRLRLVLTYRPGDLPGDGNVLGSPYRRPVGVGGADIALRPLSQAQVRELAVSVIGPAANASLCRELFERSGGIPLAAEEDLIVLADHLTRAGGASAALENARVPRALQEAVNSRIEPLGTGATAAVQAAAVLAVTASEELLAAVAALTDDQAEDAVTAALEAGVLVEKDSGRYGFHHALARRAVYDKIPGPRRRRLHARAAEALARQDPPALVQIAHHTRRLGTAAWLPTALAATEHAIALGDDGVAADLLQQLLAEPALAPDDRTRAALALGAIAAFRTDPAASTATLRRIIADPALPIGIRGEMRFHLIRVLTNTDAYWEDLAELRQAIAELESRPATAAAAMASLSFCSAMSERGQTVAEDLALMDRADHLAARTGDPLTRADVLATRIGLLEIIGDPRGRELLKELPLRTTDRAVLRHSARALHNAAYYEMSRGCDREAGEILGEAEELGRRTGSQILELGCLAIRLGLDVVSGRWAGLDDRVEATLQESPENSTIRLALTAAGAILDTARGRWGQARERLAPLTGAANADIGPLAISLLARLDLLEGDAPSAWQRIEPAVAARRRKHLRAQTVDLVPTAVQAALACGVHDEARRLTDDAERGIEGLNAPGVAAGVSWCRGLLAAGTDPEAALTHLVRARVRYEAIGRVHTAARVAEQTGLLELSHASGSAGRELQGALDTFARLGATADAARCQRVLRDNGLLRRTPRRRSYGADLSPRERQVAELLSAGVTNQEIAHSLALSPRTVEHHVASVLRKLGVTRARVREALDTEP</sequence>
<dbReference type="PANTHER" id="PTHR16305:SF35">
    <property type="entry name" value="TRANSCRIPTIONAL ACTIVATOR DOMAIN"/>
    <property type="match status" value="1"/>
</dbReference>
<evidence type="ECO:0000256" key="2">
    <source>
        <dbReference type="ARBA" id="ARBA00022840"/>
    </source>
</evidence>
<keyword evidence="2 4" id="KW-0067">ATP-binding</keyword>
<organism evidence="4 5">
    <name type="scientific">Kitasatospora paranensis</name>
    <dbReference type="NCBI Taxonomy" id="258053"/>
    <lineage>
        <taxon>Bacteria</taxon>
        <taxon>Bacillati</taxon>
        <taxon>Actinomycetota</taxon>
        <taxon>Actinomycetes</taxon>
        <taxon>Kitasatosporales</taxon>
        <taxon>Streptomycetaceae</taxon>
        <taxon>Kitasatospora</taxon>
    </lineage>
</organism>
<accession>A0ABW2G5Z9</accession>
<dbReference type="InterPro" id="IPR027417">
    <property type="entry name" value="P-loop_NTPase"/>
</dbReference>
<dbReference type="PROSITE" id="PS00622">
    <property type="entry name" value="HTH_LUXR_1"/>
    <property type="match status" value="1"/>
</dbReference>
<dbReference type="PRINTS" id="PR00038">
    <property type="entry name" value="HTHLUXR"/>
</dbReference>
<dbReference type="SUPFAM" id="SSF52540">
    <property type="entry name" value="P-loop containing nucleoside triphosphate hydrolases"/>
    <property type="match status" value="1"/>
</dbReference>
<keyword evidence="1" id="KW-0547">Nucleotide-binding</keyword>
<dbReference type="CDD" id="cd06170">
    <property type="entry name" value="LuxR_C_like"/>
    <property type="match status" value="1"/>
</dbReference>
<dbReference type="Proteomes" id="UP001596435">
    <property type="component" value="Unassembled WGS sequence"/>
</dbReference>
<dbReference type="InterPro" id="IPR036388">
    <property type="entry name" value="WH-like_DNA-bd_sf"/>
</dbReference>
<feature type="domain" description="HTH luxR-type" evidence="3">
    <location>
        <begin position="890"/>
        <end position="953"/>
    </location>
</feature>
<dbReference type="PROSITE" id="PS50043">
    <property type="entry name" value="HTH_LUXR_2"/>
    <property type="match status" value="1"/>
</dbReference>
<dbReference type="SUPFAM" id="SSF46894">
    <property type="entry name" value="C-terminal effector domain of the bipartite response regulators"/>
    <property type="match status" value="1"/>
</dbReference>
<evidence type="ECO:0000259" key="3">
    <source>
        <dbReference type="PROSITE" id="PS50043"/>
    </source>
</evidence>
<evidence type="ECO:0000313" key="5">
    <source>
        <dbReference type="Proteomes" id="UP001596435"/>
    </source>
</evidence>
<dbReference type="Pfam" id="PF13191">
    <property type="entry name" value="AAA_16"/>
    <property type="match status" value="1"/>
</dbReference>
<dbReference type="PANTHER" id="PTHR16305">
    <property type="entry name" value="TESTICULAR SOLUBLE ADENYLYL CYCLASE"/>
    <property type="match status" value="1"/>
</dbReference>
<dbReference type="GO" id="GO:0005524">
    <property type="term" value="F:ATP binding"/>
    <property type="evidence" value="ECO:0007669"/>
    <property type="project" value="UniProtKB-KW"/>
</dbReference>
<comment type="caution">
    <text evidence="4">The sequence shown here is derived from an EMBL/GenBank/DDBJ whole genome shotgun (WGS) entry which is preliminary data.</text>
</comment>
<gene>
    <name evidence="4" type="ORF">ACFQMG_30710</name>
</gene>
<protein>
    <submittedName>
        <fullName evidence="4">ATP-binding protein</fullName>
    </submittedName>
</protein>
<dbReference type="RefSeq" id="WP_345704435.1">
    <property type="nucleotide sequence ID" value="NZ_BAABKV010000001.1"/>
</dbReference>
<proteinExistence type="predicted"/>
<dbReference type="InterPro" id="IPR000792">
    <property type="entry name" value="Tscrpt_reg_LuxR_C"/>
</dbReference>
<evidence type="ECO:0000313" key="4">
    <source>
        <dbReference type="EMBL" id="MFC7183928.1"/>
    </source>
</evidence>